<dbReference type="AlphaFoldDB" id="A0A2Z3L7T7"/>
<organism evidence="2 3">
    <name type="scientific">Candidatus Cardinium hertigii</name>
    <dbReference type="NCBI Taxonomy" id="247481"/>
    <lineage>
        <taxon>Bacteria</taxon>
        <taxon>Pseudomonadati</taxon>
        <taxon>Bacteroidota</taxon>
        <taxon>Cytophagia</taxon>
        <taxon>Cytophagales</taxon>
        <taxon>Amoebophilaceae</taxon>
        <taxon>Candidatus Cardinium</taxon>
    </lineage>
</organism>
<name>A0A2Z3L7T7_9BACT</name>
<gene>
    <name evidence="2" type="ORF">DK880_00370</name>
</gene>
<accession>A0A2Z3L7T7</accession>
<keyword evidence="3" id="KW-1185">Reference proteome</keyword>
<dbReference type="EMBL" id="CP029619">
    <property type="protein sequence ID" value="AWN81698.1"/>
    <property type="molecule type" value="Genomic_DNA"/>
</dbReference>
<evidence type="ECO:0000313" key="3">
    <source>
        <dbReference type="Proteomes" id="UP000245872"/>
    </source>
</evidence>
<evidence type="ECO:0000256" key="1">
    <source>
        <dbReference type="SAM" id="MobiDB-lite"/>
    </source>
</evidence>
<feature type="region of interest" description="Disordered" evidence="1">
    <location>
        <begin position="1"/>
        <end position="23"/>
    </location>
</feature>
<sequence length="52" mass="6170">MDKINQENKSIRDNIRNQKGGGEANRLYQAYVESKKNKPQSFKEYPLREQNL</sequence>
<proteinExistence type="predicted"/>
<dbReference type="KEGG" id="cher:DK880_00370"/>
<protein>
    <submittedName>
        <fullName evidence="2">Uncharacterized protein</fullName>
    </submittedName>
</protein>
<dbReference type="Proteomes" id="UP000245872">
    <property type="component" value="Chromosome"/>
</dbReference>
<reference evidence="2 3" key="1">
    <citation type="submission" date="2018-05" db="EMBL/GenBank/DDBJ databases">
        <title>Candidatus Cardinium hertigii Genome Assembly.</title>
        <authorList>
            <person name="Showmaker K.C."/>
            <person name="Walden K.O."/>
            <person name="Fields C.J."/>
            <person name="Lambert K.N."/>
            <person name="Hudson M.E."/>
        </authorList>
    </citation>
    <scope>NUCLEOTIDE SEQUENCE [LARGE SCALE GENOMIC DNA]</scope>
    <source>
        <strain evidence="3">cHgTN10</strain>
    </source>
</reference>
<evidence type="ECO:0000313" key="2">
    <source>
        <dbReference type="EMBL" id="AWN81698.1"/>
    </source>
</evidence>
<feature type="compositionally biased region" description="Basic and acidic residues" evidence="1">
    <location>
        <begin position="1"/>
        <end position="16"/>
    </location>
</feature>